<dbReference type="GO" id="GO:0004674">
    <property type="term" value="F:protein serine/threonine kinase activity"/>
    <property type="evidence" value="ECO:0007669"/>
    <property type="project" value="TreeGrafter"/>
</dbReference>
<dbReference type="PANTHER" id="PTHR43289">
    <property type="entry name" value="MITOGEN-ACTIVATED PROTEIN KINASE KINASE KINASE 20-RELATED"/>
    <property type="match status" value="1"/>
</dbReference>
<dbReference type="InterPro" id="IPR017441">
    <property type="entry name" value="Protein_kinase_ATP_BS"/>
</dbReference>
<dbReference type="GO" id="GO:0005524">
    <property type="term" value="F:ATP binding"/>
    <property type="evidence" value="ECO:0007669"/>
    <property type="project" value="UniProtKB-UniRule"/>
</dbReference>
<name>A0A6S6T4V7_9BACT</name>
<protein>
    <recommendedName>
        <fullName evidence="7">Protein kinase domain-containing protein</fullName>
    </recommendedName>
</protein>
<evidence type="ECO:0000313" key="8">
    <source>
        <dbReference type="EMBL" id="CAA6814263.1"/>
    </source>
</evidence>
<feature type="transmembrane region" description="Helical" evidence="6">
    <location>
        <begin position="431"/>
        <end position="452"/>
    </location>
</feature>
<accession>A0A6S6T4V7</accession>
<evidence type="ECO:0000256" key="3">
    <source>
        <dbReference type="ARBA" id="ARBA00022777"/>
    </source>
</evidence>
<dbReference type="PANTHER" id="PTHR43289:SF6">
    <property type="entry name" value="SERINE_THREONINE-PROTEIN KINASE NEKL-3"/>
    <property type="match status" value="1"/>
</dbReference>
<feature type="transmembrane region" description="Helical" evidence="6">
    <location>
        <begin position="401"/>
        <end position="425"/>
    </location>
</feature>
<organism evidence="8">
    <name type="scientific">uncultured Aureispira sp</name>
    <dbReference type="NCBI Taxonomy" id="1331704"/>
    <lineage>
        <taxon>Bacteria</taxon>
        <taxon>Pseudomonadati</taxon>
        <taxon>Bacteroidota</taxon>
        <taxon>Saprospiria</taxon>
        <taxon>Saprospirales</taxon>
        <taxon>Saprospiraceae</taxon>
        <taxon>Aureispira</taxon>
        <taxon>environmental samples</taxon>
    </lineage>
</organism>
<keyword evidence="6" id="KW-0472">Membrane</keyword>
<dbReference type="InterPro" id="IPR011009">
    <property type="entry name" value="Kinase-like_dom_sf"/>
</dbReference>
<proteinExistence type="predicted"/>
<evidence type="ECO:0000256" key="6">
    <source>
        <dbReference type="SAM" id="Phobius"/>
    </source>
</evidence>
<feature type="transmembrane region" description="Helical" evidence="6">
    <location>
        <begin position="464"/>
        <end position="482"/>
    </location>
</feature>
<evidence type="ECO:0000256" key="5">
    <source>
        <dbReference type="PROSITE-ProRule" id="PRU10141"/>
    </source>
</evidence>
<keyword evidence="6" id="KW-1133">Transmembrane helix</keyword>
<keyword evidence="4 5" id="KW-0067">ATP-binding</keyword>
<dbReference type="SMART" id="SM00220">
    <property type="entry name" value="S_TKc"/>
    <property type="match status" value="1"/>
</dbReference>
<dbReference type="Gene3D" id="1.10.510.10">
    <property type="entry name" value="Transferase(Phosphotransferase) domain 1"/>
    <property type="match status" value="1"/>
</dbReference>
<dbReference type="EMBL" id="CACVAQ010000215">
    <property type="protein sequence ID" value="CAA6814263.1"/>
    <property type="molecule type" value="Genomic_DNA"/>
</dbReference>
<evidence type="ECO:0000259" key="7">
    <source>
        <dbReference type="PROSITE" id="PS50011"/>
    </source>
</evidence>
<keyword evidence="1" id="KW-0808">Transferase</keyword>
<dbReference type="InterPro" id="IPR000719">
    <property type="entry name" value="Prot_kinase_dom"/>
</dbReference>
<keyword evidence="2 5" id="KW-0547">Nucleotide-binding</keyword>
<sequence length="497" mass="55481">MSLTNLKIGQYTILHLLGKGGMGTVYLGKHESLGKKVAVKILNDDLAKDSNIRKRFLSEAKSMANMSHPNIIPVIDLIEEDTNVAFVMEYVEGQSLKEYLAKKGSLSNTEIKTLLVQIINALQYVHDRGMIHRDIKPSNFMISAEGHLKLLDFGIAKNMDTSIADYTETQTTQQMGTPMYMSPEQIKSTKNVSLQTDIYSLGVLLWQMVKGVAPYNISSISAFELQTQIVNEPLEPTHTIWDAIIKKATEKLPSDRYTGMGKLMAAVEQAGTKHSNSGEIPPVQHIDKTPAANLPKGGIKGNTVFETMYYVVLLACWGFIEITVHKGTVISWLTIIEAFLTIRILYGFNQYLVKYLDFKKSTFSTYIFMSAAVLFPILYIVGKGMNFSKDVALSREQASFIIGVFLYGIVFTYALFRLFINLFLVKGPGIIYFRIVGVIVFLSLLAGLAFAAMGGRLEEEPVTALDYFIMLAFNSILFMGFWKPYSVFGAVNKNNSK</sequence>
<dbReference type="FunFam" id="1.10.510.10:FF:000571">
    <property type="entry name" value="Maternal embryonic leucine zipper kinase"/>
    <property type="match status" value="1"/>
</dbReference>
<keyword evidence="6" id="KW-0812">Transmembrane</keyword>
<keyword evidence="3" id="KW-0418">Kinase</keyword>
<evidence type="ECO:0000256" key="1">
    <source>
        <dbReference type="ARBA" id="ARBA00022679"/>
    </source>
</evidence>
<dbReference type="PROSITE" id="PS00107">
    <property type="entry name" value="PROTEIN_KINASE_ATP"/>
    <property type="match status" value="1"/>
</dbReference>
<feature type="domain" description="Protein kinase" evidence="7">
    <location>
        <begin position="11"/>
        <end position="277"/>
    </location>
</feature>
<feature type="binding site" evidence="5">
    <location>
        <position position="40"/>
    </location>
    <ligand>
        <name>ATP</name>
        <dbReference type="ChEBI" id="CHEBI:30616"/>
    </ligand>
</feature>
<evidence type="ECO:0000256" key="4">
    <source>
        <dbReference type="ARBA" id="ARBA00022840"/>
    </source>
</evidence>
<feature type="transmembrane region" description="Helical" evidence="6">
    <location>
        <begin position="329"/>
        <end position="348"/>
    </location>
</feature>
<dbReference type="InterPro" id="IPR008271">
    <property type="entry name" value="Ser/Thr_kinase_AS"/>
</dbReference>
<feature type="transmembrane region" description="Helical" evidence="6">
    <location>
        <begin position="363"/>
        <end position="381"/>
    </location>
</feature>
<evidence type="ECO:0000256" key="2">
    <source>
        <dbReference type="ARBA" id="ARBA00022741"/>
    </source>
</evidence>
<dbReference type="SUPFAM" id="SSF56112">
    <property type="entry name" value="Protein kinase-like (PK-like)"/>
    <property type="match status" value="1"/>
</dbReference>
<dbReference type="CDD" id="cd14014">
    <property type="entry name" value="STKc_PknB_like"/>
    <property type="match status" value="1"/>
</dbReference>
<reference evidence="8" key="1">
    <citation type="submission" date="2020-01" db="EMBL/GenBank/DDBJ databases">
        <authorList>
            <person name="Meier V. D."/>
            <person name="Meier V D."/>
        </authorList>
    </citation>
    <scope>NUCLEOTIDE SEQUENCE</scope>
    <source>
        <strain evidence="8">HLG_WM_MAG_10</strain>
    </source>
</reference>
<gene>
    <name evidence="8" type="ORF">HELGO_WM41064</name>
</gene>
<dbReference type="AlphaFoldDB" id="A0A6S6T4V7"/>
<dbReference type="Pfam" id="PF00069">
    <property type="entry name" value="Pkinase"/>
    <property type="match status" value="1"/>
</dbReference>
<dbReference type="PROSITE" id="PS00108">
    <property type="entry name" value="PROTEIN_KINASE_ST"/>
    <property type="match status" value="1"/>
</dbReference>
<dbReference type="PROSITE" id="PS50011">
    <property type="entry name" value="PROTEIN_KINASE_DOM"/>
    <property type="match status" value="1"/>
</dbReference>